<dbReference type="GO" id="GO:0050797">
    <property type="term" value="F:thymidylate synthase (FAD) activity"/>
    <property type="evidence" value="ECO:0007669"/>
    <property type="project" value="InterPro"/>
</dbReference>
<dbReference type="GO" id="GO:0050660">
    <property type="term" value="F:flavin adenine dinucleotide binding"/>
    <property type="evidence" value="ECO:0007669"/>
    <property type="project" value="InterPro"/>
</dbReference>
<dbReference type="PROSITE" id="PS51331">
    <property type="entry name" value="THYX"/>
    <property type="match status" value="1"/>
</dbReference>
<dbReference type="PANTHER" id="PTHR34934">
    <property type="entry name" value="FLAVIN-DEPENDENT THYMIDYLATE SYNTHASE"/>
    <property type="match status" value="1"/>
</dbReference>
<dbReference type="InterPro" id="IPR036098">
    <property type="entry name" value="Thymidylate_synthase_ThyX_sf"/>
</dbReference>
<evidence type="ECO:0000313" key="1">
    <source>
        <dbReference type="EMBL" id="QHT12456.1"/>
    </source>
</evidence>
<dbReference type="Gene3D" id="3.30.1360.170">
    <property type="match status" value="1"/>
</dbReference>
<dbReference type="GO" id="GO:0070402">
    <property type="term" value="F:NADPH binding"/>
    <property type="evidence" value="ECO:0007669"/>
    <property type="project" value="TreeGrafter"/>
</dbReference>
<accession>A0A6C0D5Z1</accession>
<dbReference type="EMBL" id="MN739545">
    <property type="protein sequence ID" value="QHT12456.1"/>
    <property type="molecule type" value="Genomic_DNA"/>
</dbReference>
<dbReference type="PANTHER" id="PTHR34934:SF1">
    <property type="entry name" value="FLAVIN-DEPENDENT THYMIDYLATE SYNTHASE"/>
    <property type="match status" value="1"/>
</dbReference>
<dbReference type="InterPro" id="IPR003669">
    <property type="entry name" value="Thymidylate_synthase_ThyX"/>
</dbReference>
<dbReference type="NCBIfam" id="TIGR02170">
    <property type="entry name" value="thyX"/>
    <property type="match status" value="1"/>
</dbReference>
<protein>
    <recommendedName>
        <fullName evidence="2">Thymidylate synthase</fullName>
    </recommendedName>
</protein>
<dbReference type="SUPFAM" id="SSF69796">
    <property type="entry name" value="Thymidylate synthase-complementing protein Thy1"/>
    <property type="match status" value="1"/>
</dbReference>
<sequence>MSTKHSVLDGIGSVELLEAFGNDLTVVNAARVSFAKEVTEFKEGDQKLINYLVNHNHISPFFHPQIRFRLKMPIFVAREWFRHTIGFARNEVSRRYVDDEPEIFIPSELRARDKNKKQGSKDSSVENNEQMVEKIKEFSKQSLFLYNELLENQVAPEVARGILPQNMYTEFIETASLYAYMRLCALRLDPQAQKEIREYATVVSKLMEEHFPASMKAFYAKFGSASESG</sequence>
<name>A0A6C0D5Z1_9ZZZZ</name>
<dbReference type="AlphaFoldDB" id="A0A6C0D5Z1"/>
<evidence type="ECO:0008006" key="2">
    <source>
        <dbReference type="Google" id="ProtNLM"/>
    </source>
</evidence>
<organism evidence="1">
    <name type="scientific">viral metagenome</name>
    <dbReference type="NCBI Taxonomy" id="1070528"/>
    <lineage>
        <taxon>unclassified sequences</taxon>
        <taxon>metagenomes</taxon>
        <taxon>organismal metagenomes</taxon>
    </lineage>
</organism>
<proteinExistence type="predicted"/>
<reference evidence="1" key="1">
    <citation type="journal article" date="2020" name="Nature">
        <title>Giant virus diversity and host interactions through global metagenomics.</title>
        <authorList>
            <person name="Schulz F."/>
            <person name="Roux S."/>
            <person name="Paez-Espino D."/>
            <person name="Jungbluth S."/>
            <person name="Walsh D.A."/>
            <person name="Denef V.J."/>
            <person name="McMahon K.D."/>
            <person name="Konstantinidis K.T."/>
            <person name="Eloe-Fadrosh E.A."/>
            <person name="Kyrpides N.C."/>
            <person name="Woyke T."/>
        </authorList>
    </citation>
    <scope>NUCLEOTIDE SEQUENCE</scope>
    <source>
        <strain evidence="1">GVMAG-M-3300023174-129</strain>
    </source>
</reference>
<dbReference type="GO" id="GO:0006231">
    <property type="term" value="P:dTMP biosynthetic process"/>
    <property type="evidence" value="ECO:0007669"/>
    <property type="project" value="InterPro"/>
</dbReference>
<dbReference type="GO" id="GO:0004799">
    <property type="term" value="F:thymidylate synthase activity"/>
    <property type="evidence" value="ECO:0007669"/>
    <property type="project" value="TreeGrafter"/>
</dbReference>
<dbReference type="CDD" id="cd20175">
    <property type="entry name" value="ThyX"/>
    <property type="match status" value="1"/>
</dbReference>
<dbReference type="Pfam" id="PF02511">
    <property type="entry name" value="Thy1"/>
    <property type="match status" value="1"/>
</dbReference>